<evidence type="ECO:0000256" key="1">
    <source>
        <dbReference type="ARBA" id="ARBA00000705"/>
    </source>
</evidence>
<evidence type="ECO:0000259" key="16">
    <source>
        <dbReference type="Pfam" id="PF07085"/>
    </source>
</evidence>
<keyword evidence="10 13" id="KW-0012">Acyltransferase</keyword>
<evidence type="ECO:0000256" key="11">
    <source>
        <dbReference type="ARBA" id="ARBA00031108"/>
    </source>
</evidence>
<evidence type="ECO:0000259" key="15">
    <source>
        <dbReference type="Pfam" id="PF01515"/>
    </source>
</evidence>
<accession>A0A3N4Z6G1</accession>
<comment type="subcellular location">
    <subcellularLocation>
        <location evidence="2 13">Cytoplasm</location>
    </subcellularLocation>
</comment>
<dbReference type="InterPro" id="IPR002505">
    <property type="entry name" value="PTA_PTB"/>
</dbReference>
<dbReference type="SUPFAM" id="SSF75138">
    <property type="entry name" value="HprK N-terminal domain-like"/>
    <property type="match status" value="1"/>
</dbReference>
<evidence type="ECO:0000313" key="17">
    <source>
        <dbReference type="EMBL" id="RPF27584.1"/>
    </source>
</evidence>
<dbReference type="OrthoDB" id="9808984at2"/>
<dbReference type="InterPro" id="IPR016475">
    <property type="entry name" value="P-Actrans_bac"/>
</dbReference>
<keyword evidence="8 13" id="KW-0963">Cytoplasm</keyword>
<evidence type="ECO:0000256" key="12">
    <source>
        <dbReference type="ARBA" id="ARBA00049955"/>
    </source>
</evidence>
<dbReference type="InterPro" id="IPR042113">
    <property type="entry name" value="P_AcTrfase_dom1"/>
</dbReference>
<organism evidence="17 18">
    <name type="scientific">Georgenia muralis</name>
    <dbReference type="NCBI Taxonomy" id="154117"/>
    <lineage>
        <taxon>Bacteria</taxon>
        <taxon>Bacillati</taxon>
        <taxon>Actinomycetota</taxon>
        <taxon>Actinomycetes</taxon>
        <taxon>Micrococcales</taxon>
        <taxon>Bogoriellaceae</taxon>
        <taxon>Georgenia</taxon>
    </lineage>
</organism>
<gene>
    <name evidence="17" type="ORF">EDD32_2072</name>
</gene>
<dbReference type="Pfam" id="PF07085">
    <property type="entry name" value="DRTGG"/>
    <property type="match status" value="1"/>
</dbReference>
<evidence type="ECO:0000256" key="13">
    <source>
        <dbReference type="PIRNR" id="PIRNR006107"/>
    </source>
</evidence>
<evidence type="ECO:0000256" key="9">
    <source>
        <dbReference type="ARBA" id="ARBA00022679"/>
    </source>
</evidence>
<dbReference type="UniPathway" id="UPA00340">
    <property type="reaction ID" value="UER00459"/>
</dbReference>
<dbReference type="NCBIfam" id="NF004167">
    <property type="entry name" value="PRK05632.1"/>
    <property type="match status" value="1"/>
</dbReference>
<evidence type="ECO:0000256" key="7">
    <source>
        <dbReference type="ARBA" id="ARBA00021528"/>
    </source>
</evidence>
<evidence type="ECO:0000313" key="18">
    <source>
        <dbReference type="Proteomes" id="UP000280726"/>
    </source>
</evidence>
<dbReference type="InterPro" id="IPR004614">
    <property type="entry name" value="P_AcTrfase"/>
</dbReference>
<dbReference type="InterPro" id="IPR050500">
    <property type="entry name" value="Phos_Acetyltrans/Butyryltrans"/>
</dbReference>
<dbReference type="Proteomes" id="UP000280726">
    <property type="component" value="Unassembled WGS sequence"/>
</dbReference>
<dbReference type="InterPro" id="IPR042112">
    <property type="entry name" value="P_AcTrfase_dom2"/>
</dbReference>
<dbReference type="InterPro" id="IPR010766">
    <property type="entry name" value="DRTGG"/>
</dbReference>
<dbReference type="InterPro" id="IPR027417">
    <property type="entry name" value="P-loop_NTPase"/>
</dbReference>
<dbReference type="SUPFAM" id="SSF52540">
    <property type="entry name" value="P-loop containing nucleoside triphosphate hydrolases"/>
    <property type="match status" value="1"/>
</dbReference>
<dbReference type="GO" id="GO:0006085">
    <property type="term" value="P:acetyl-CoA biosynthetic process"/>
    <property type="evidence" value="ECO:0007669"/>
    <property type="project" value="UniProtKB-UniPathway"/>
</dbReference>
<comment type="domain">
    <text evidence="13">The N-terminal region seems to be important for proper quaternary structure. The C-terminal region contains the substrate-binding site.</text>
</comment>
<reference evidence="17 18" key="1">
    <citation type="submission" date="2018-11" db="EMBL/GenBank/DDBJ databases">
        <title>Sequencing the genomes of 1000 actinobacteria strains.</title>
        <authorList>
            <person name="Klenk H.-P."/>
        </authorList>
    </citation>
    <scope>NUCLEOTIDE SEQUENCE [LARGE SCALE GENOMIC DNA]</scope>
    <source>
        <strain evidence="17 18">DSM 14418</strain>
    </source>
</reference>
<dbReference type="SUPFAM" id="SSF53659">
    <property type="entry name" value="Isocitrate/Isopropylmalate dehydrogenase-like"/>
    <property type="match status" value="1"/>
</dbReference>
<dbReference type="Gene3D" id="3.40.50.10950">
    <property type="match status" value="1"/>
</dbReference>
<evidence type="ECO:0000256" key="14">
    <source>
        <dbReference type="SAM" id="MobiDB-lite"/>
    </source>
</evidence>
<keyword evidence="18" id="KW-1185">Reference proteome</keyword>
<dbReference type="PIRSF" id="PIRSF006107">
    <property type="entry name" value="PhpActrans_proteobac"/>
    <property type="match status" value="1"/>
</dbReference>
<comment type="similarity">
    <text evidence="5 13">In the N-terminal section; belongs to the CobB/CobQ family.</text>
</comment>
<evidence type="ECO:0000256" key="6">
    <source>
        <dbReference type="ARBA" id="ARBA00012707"/>
    </source>
</evidence>
<proteinExistence type="inferred from homology"/>
<dbReference type="EMBL" id="RKRA01000001">
    <property type="protein sequence ID" value="RPF27584.1"/>
    <property type="molecule type" value="Genomic_DNA"/>
</dbReference>
<evidence type="ECO:0000256" key="3">
    <source>
        <dbReference type="ARBA" id="ARBA00004989"/>
    </source>
</evidence>
<comment type="function">
    <text evidence="12 13">Involved in acetate metabolism.</text>
</comment>
<name>A0A3N4Z6G1_9MICO</name>
<sequence length="713" mass="75415">MARSSIYIASPEGYTGKSIVALGLLDLMARRVGRVGIFRPVTRSASGDDVIVNLLLEHDGVDLSYDDVVGVTYDAVHADPEAALATVVDRYQRVARQCEAVLIVGSDYTDVAGPTELAFNARVAANLGAPVLLVVSALDRSPEDIHSLVEIAVGEIDQAHAATVGVVANRCGADQLDVVRDRLADLGVPVWALPEIPLLSAPIVRDVMTALEGELILGDAELLGREAEHMLISGMNTEHVLERLREGQLCIAASDRPEVLITLATAHAAEGFPSLAGVVLNGGYAPSAQVLRLVEGLGNRLPVIVTRHDTFEAARIVAGTRGLLARGTQRKIDSALGVFEQNIEPESLMRVLDVPRSEVVTPLMFESALLERARSDRQHIVLPEGGDDRILRAASTLLSRQVADLTILGDESRVRARAAELGLDIEAATVLDPACSPLLQDFAEEYTRLRAHKGMTIDRAREIVRGVSYFGTMMVHLGLADGMVSGAAHTTAHTIKPSFEIIKTKPGTSIVSSVFFMCLADRVLVYGDCAVNPDPTSEELADIAISSSATAAQFGVDPRVAMLSYSTGESGSGADVEKVRTATEIVRERRPDLFVEGPIQYDAAVDASVARSKLPDSDVAGRATVFIFPDLNTGNNTYKAVQRSAGAVAVGPVLQGLNKPVNDLSRGALVQDIVNTVAITAVQAQAEKAAAAAAADAAPDTTTPVPAPQEASA</sequence>
<dbReference type="RefSeq" id="WP_123917229.1">
    <property type="nucleotide sequence ID" value="NZ_RKRA01000001.1"/>
</dbReference>
<dbReference type="GO" id="GO:0008959">
    <property type="term" value="F:phosphate acetyltransferase activity"/>
    <property type="evidence" value="ECO:0007669"/>
    <property type="project" value="UniProtKB-EC"/>
</dbReference>
<dbReference type="AlphaFoldDB" id="A0A3N4Z6G1"/>
<dbReference type="Gene3D" id="3.40.50.300">
    <property type="entry name" value="P-loop containing nucleotide triphosphate hydrolases"/>
    <property type="match status" value="1"/>
</dbReference>
<dbReference type="EC" id="2.3.1.8" evidence="6 13"/>
<feature type="compositionally biased region" description="Low complexity" evidence="14">
    <location>
        <begin position="690"/>
        <end position="704"/>
    </location>
</feature>
<evidence type="ECO:0000256" key="8">
    <source>
        <dbReference type="ARBA" id="ARBA00022490"/>
    </source>
</evidence>
<evidence type="ECO:0000256" key="4">
    <source>
        <dbReference type="ARBA" id="ARBA00008756"/>
    </source>
</evidence>
<dbReference type="PANTHER" id="PTHR43356:SF3">
    <property type="entry name" value="PHOSPHATE ACETYLTRANSFERASE"/>
    <property type="match status" value="1"/>
</dbReference>
<dbReference type="GO" id="GO:0005737">
    <property type="term" value="C:cytoplasm"/>
    <property type="evidence" value="ECO:0007669"/>
    <property type="project" value="UniProtKB-SubCell"/>
</dbReference>
<comment type="similarity">
    <text evidence="4 13">In the C-terminal section; belongs to the phosphate acetyltransferase and butyryltransferase family.</text>
</comment>
<dbReference type="Pfam" id="PF13500">
    <property type="entry name" value="AAA_26"/>
    <property type="match status" value="1"/>
</dbReference>
<keyword evidence="9 13" id="KW-0808">Transferase</keyword>
<evidence type="ECO:0000256" key="5">
    <source>
        <dbReference type="ARBA" id="ARBA00009786"/>
    </source>
</evidence>
<dbReference type="Gene3D" id="3.40.1390.20">
    <property type="entry name" value="HprK N-terminal domain-like"/>
    <property type="match status" value="1"/>
</dbReference>
<evidence type="ECO:0000256" key="10">
    <source>
        <dbReference type="ARBA" id="ARBA00023315"/>
    </source>
</evidence>
<dbReference type="PANTHER" id="PTHR43356">
    <property type="entry name" value="PHOSPHATE ACETYLTRANSFERASE"/>
    <property type="match status" value="1"/>
</dbReference>
<evidence type="ECO:0000256" key="2">
    <source>
        <dbReference type="ARBA" id="ARBA00004496"/>
    </source>
</evidence>
<comment type="pathway">
    <text evidence="3 13">Metabolic intermediate biosynthesis; acetyl-CoA biosynthesis; acetyl-CoA from acetate: step 2/2.</text>
</comment>
<dbReference type="NCBIfam" id="NF007233">
    <property type="entry name" value="PRK09653.1"/>
    <property type="match status" value="1"/>
</dbReference>
<dbReference type="FunFam" id="3.40.50.10750:FF:000001">
    <property type="entry name" value="Phosphate acetyltransferase"/>
    <property type="match status" value="1"/>
</dbReference>
<dbReference type="Pfam" id="PF01515">
    <property type="entry name" value="PTA_PTB"/>
    <property type="match status" value="1"/>
</dbReference>
<dbReference type="NCBIfam" id="TIGR00651">
    <property type="entry name" value="pta"/>
    <property type="match status" value="1"/>
</dbReference>
<dbReference type="InterPro" id="IPR028979">
    <property type="entry name" value="Ser_kin/Pase_Hpr-like_N_sf"/>
</dbReference>
<feature type="domain" description="Phosphate acetyl/butaryl transferase" evidence="15">
    <location>
        <begin position="365"/>
        <end position="681"/>
    </location>
</feature>
<feature type="region of interest" description="Disordered" evidence="14">
    <location>
        <begin position="690"/>
        <end position="713"/>
    </location>
</feature>
<comment type="caution">
    <text evidence="17">The sequence shown here is derived from an EMBL/GenBank/DDBJ whole genome shotgun (WGS) entry which is preliminary data.</text>
</comment>
<dbReference type="CDD" id="cd03109">
    <property type="entry name" value="DTBS"/>
    <property type="match status" value="1"/>
</dbReference>
<protein>
    <recommendedName>
        <fullName evidence="7 13">Phosphate acetyltransferase</fullName>
        <ecNumber evidence="6 13">2.3.1.8</ecNumber>
    </recommendedName>
    <alternativeName>
        <fullName evidence="11 13">Phosphotransacetylase</fullName>
    </alternativeName>
</protein>
<dbReference type="Gene3D" id="3.40.50.10750">
    <property type="entry name" value="Isocitrate/Isopropylmalate dehydrogenase-like"/>
    <property type="match status" value="1"/>
</dbReference>
<comment type="catalytic activity">
    <reaction evidence="1 13">
        <text>acetyl-CoA + phosphate = acetyl phosphate + CoA</text>
        <dbReference type="Rhea" id="RHEA:19521"/>
        <dbReference type="ChEBI" id="CHEBI:22191"/>
        <dbReference type="ChEBI" id="CHEBI:43474"/>
        <dbReference type="ChEBI" id="CHEBI:57287"/>
        <dbReference type="ChEBI" id="CHEBI:57288"/>
        <dbReference type="EC" id="2.3.1.8"/>
    </reaction>
</comment>
<feature type="domain" description="DRTGG" evidence="16">
    <location>
        <begin position="206"/>
        <end position="317"/>
    </location>
</feature>